<dbReference type="KEGG" id="ceh:CEW89_03905"/>
<reference evidence="2 3" key="1">
    <citation type="submission" date="2017-06" db="EMBL/GenBank/DDBJ databases">
        <title>Celeribacter sp. TSPH2 complete genome sequence.</title>
        <authorList>
            <person name="Woo J.-H."/>
            <person name="Kim H.-S."/>
        </authorList>
    </citation>
    <scope>NUCLEOTIDE SEQUENCE [LARGE SCALE GENOMIC DNA]</scope>
    <source>
        <strain evidence="2 3">TSPH2</strain>
    </source>
</reference>
<protein>
    <submittedName>
        <fullName evidence="2">Uncharacterized protein</fullName>
    </submittedName>
</protein>
<keyword evidence="1" id="KW-0732">Signal</keyword>
<feature type="chain" id="PRO_5013013568" evidence="1">
    <location>
        <begin position="22"/>
        <end position="194"/>
    </location>
</feature>
<proteinExistence type="predicted"/>
<feature type="signal peptide" evidence="1">
    <location>
        <begin position="1"/>
        <end position="21"/>
    </location>
</feature>
<gene>
    <name evidence="2" type="ORF">CEW89_03905</name>
</gene>
<dbReference type="PROSITE" id="PS51257">
    <property type="entry name" value="PROKAR_LIPOPROTEIN"/>
    <property type="match status" value="1"/>
</dbReference>
<dbReference type="Proteomes" id="UP000217935">
    <property type="component" value="Chromosome"/>
</dbReference>
<keyword evidence="3" id="KW-1185">Reference proteome</keyword>
<dbReference type="RefSeq" id="WP_096804967.1">
    <property type="nucleotide sequence ID" value="NZ_CP022196.1"/>
</dbReference>
<organism evidence="2 3">
    <name type="scientific">Celeribacter ethanolicus</name>
    <dbReference type="NCBI Taxonomy" id="1758178"/>
    <lineage>
        <taxon>Bacteria</taxon>
        <taxon>Pseudomonadati</taxon>
        <taxon>Pseudomonadota</taxon>
        <taxon>Alphaproteobacteria</taxon>
        <taxon>Rhodobacterales</taxon>
        <taxon>Roseobacteraceae</taxon>
        <taxon>Celeribacter</taxon>
    </lineage>
</organism>
<dbReference type="STRING" id="1758178.GCA_001550095_02873"/>
<dbReference type="EMBL" id="CP022196">
    <property type="protein sequence ID" value="ATG46777.1"/>
    <property type="molecule type" value="Genomic_DNA"/>
</dbReference>
<name>A0A291G9D8_9RHOB</name>
<dbReference type="AlphaFoldDB" id="A0A291G9D8"/>
<sequence length="194" mass="20971">MRGINLLFQKAIYLCAALSLAACTAPFQETADAGREAFLASIPLRNATEDTLLAQCERALQGKLVQAEALARQGFTSSNPSATTARYEKVFGSSPAAFGKDTLFVMSATIIDISRHNEIVSKGKKNHFGIGCSSSGFQIARVLSYLTSRGYDVQLVERGKFSVRKGSLQFRIIAVQTIYGAHQQTSSVSLVRTP</sequence>
<evidence type="ECO:0000256" key="1">
    <source>
        <dbReference type="SAM" id="SignalP"/>
    </source>
</evidence>
<evidence type="ECO:0000313" key="2">
    <source>
        <dbReference type="EMBL" id="ATG46777.1"/>
    </source>
</evidence>
<accession>A0A291G9D8</accession>
<evidence type="ECO:0000313" key="3">
    <source>
        <dbReference type="Proteomes" id="UP000217935"/>
    </source>
</evidence>